<dbReference type="InterPro" id="IPR050902">
    <property type="entry name" value="ABC_Transporter_SBP"/>
</dbReference>
<evidence type="ECO:0000313" key="5">
    <source>
        <dbReference type="Proteomes" id="UP000000214"/>
    </source>
</evidence>
<dbReference type="EMBL" id="CP003493">
    <property type="protein sequence ID" value="AFV87934.1"/>
    <property type="molecule type" value="Genomic_DNA"/>
</dbReference>
<protein>
    <submittedName>
        <fullName evidence="4">Iron transport system substrate-binding protein</fullName>
    </submittedName>
</protein>
<dbReference type="InterPro" id="IPR002491">
    <property type="entry name" value="ABC_transptr_periplasmic_BD"/>
</dbReference>
<dbReference type="STRING" id="1171373.PACID_00830"/>
<sequence>MRMSSPSSSAPSSAEPHSTGSHPTEPHTTRTRRARLPLAATAAVSALVLGLSGCAGAPEASSSASASSSVSKITLTNCGQKVTLDKPATRGITLNQGATEDVLAVGMEKSLVGTAYLDGAIPAKWQDAYKSVKVLAKEYPSKETFLAAKPDVAFASYSSAFTDKDGVGTREALAKQGIATYISPFGCPKGTAKADATWDNVYSELTDVATLLGKPEAAKSVITAQKAEVAAVEKAQTGKGLKVVWYDSGDKTPFLGGGTGGPQLILDAAGATNVFADQKDNWFDGSWEKVVAADPDVIVLADASWDTAAQKIKYLESDPVLKNLRAVKNKSFISLPFSATTPGAELADGAKTVSDGLAKIKK</sequence>
<dbReference type="GeneID" id="88084327"/>
<evidence type="ECO:0000313" key="4">
    <source>
        <dbReference type="EMBL" id="AFV87934.1"/>
    </source>
</evidence>
<dbReference type="PANTHER" id="PTHR30535:SF7">
    <property type="entry name" value="IRON(III) DICITRATE-BINDING PROTEIN"/>
    <property type="match status" value="1"/>
</dbReference>
<comment type="similarity">
    <text evidence="1">Belongs to the bacterial solute-binding protein 8 family.</text>
</comment>
<accession>K7RJ70</accession>
<dbReference type="PATRIC" id="fig|1171373.8.peg.81"/>
<evidence type="ECO:0000256" key="1">
    <source>
        <dbReference type="ARBA" id="ARBA00008814"/>
    </source>
</evidence>
<name>K7RJ70_ACIA4</name>
<feature type="compositionally biased region" description="Low complexity" evidence="2">
    <location>
        <begin position="1"/>
        <end position="14"/>
    </location>
</feature>
<dbReference type="HOGENOM" id="CLU_038034_7_2_11"/>
<feature type="region of interest" description="Disordered" evidence="2">
    <location>
        <begin position="1"/>
        <end position="34"/>
    </location>
</feature>
<dbReference type="Proteomes" id="UP000000214">
    <property type="component" value="Chromosome"/>
</dbReference>
<proteinExistence type="inferred from homology"/>
<dbReference type="SUPFAM" id="SSF53807">
    <property type="entry name" value="Helical backbone' metal receptor"/>
    <property type="match status" value="1"/>
</dbReference>
<dbReference type="PROSITE" id="PS50983">
    <property type="entry name" value="FE_B12_PBP"/>
    <property type="match status" value="1"/>
</dbReference>
<evidence type="ECO:0000256" key="2">
    <source>
        <dbReference type="SAM" id="MobiDB-lite"/>
    </source>
</evidence>
<gene>
    <name evidence="4" type="ordered locus">PACID_00830</name>
</gene>
<dbReference type="AlphaFoldDB" id="K7RJ70"/>
<dbReference type="Gene3D" id="3.40.50.1980">
    <property type="entry name" value="Nitrogenase molybdenum iron protein domain"/>
    <property type="match status" value="2"/>
</dbReference>
<reference evidence="4 5" key="1">
    <citation type="journal article" date="2012" name="BMC Genomics">
        <title>The genome sequence of Propionibacterium acidipropionici provides insights into its biotechnological and industrial potential.</title>
        <authorList>
            <person name="Parizzi L.P."/>
            <person name="Grassi M.C."/>
            <person name="Llerena L.A."/>
            <person name="Carazzolle M.F."/>
            <person name="Queiroz V.L."/>
            <person name="Lunardi I."/>
            <person name="Zeidler A.F."/>
            <person name="Teixeira P.J."/>
            <person name="Mieczkowski P."/>
            <person name="Rincones J."/>
            <person name="Pereira G.A."/>
        </authorList>
    </citation>
    <scope>NUCLEOTIDE SEQUENCE [LARGE SCALE GENOMIC DNA]</scope>
    <source>
        <strain evidence="5">ATCC 4875 / DSM 20272 / JCM 6432 / NBRC 12425 / NCIMB 8070</strain>
    </source>
</reference>
<dbReference type="eggNOG" id="COG0614">
    <property type="taxonomic scope" value="Bacteria"/>
</dbReference>
<organism evidence="4 5">
    <name type="scientific">Acidipropionibacterium acidipropionici (strain ATCC 4875 / DSM 20272 / JCM 6432 / NBRC 12425 / NCIMB 8070 / 4)</name>
    <name type="common">Propionibacterium acidipropionici</name>
    <dbReference type="NCBI Taxonomy" id="1171373"/>
    <lineage>
        <taxon>Bacteria</taxon>
        <taxon>Bacillati</taxon>
        <taxon>Actinomycetota</taxon>
        <taxon>Actinomycetes</taxon>
        <taxon>Propionibacteriales</taxon>
        <taxon>Propionibacteriaceae</taxon>
        <taxon>Acidipropionibacterium</taxon>
    </lineage>
</organism>
<dbReference type="KEGG" id="pbo:PACID_00830"/>
<dbReference type="PANTHER" id="PTHR30535">
    <property type="entry name" value="VITAMIN B12-BINDING PROTEIN"/>
    <property type="match status" value="1"/>
</dbReference>
<dbReference type="RefSeq" id="WP_015068851.1">
    <property type="nucleotide sequence ID" value="NC_019395.1"/>
</dbReference>
<dbReference type="Pfam" id="PF01497">
    <property type="entry name" value="Peripla_BP_2"/>
    <property type="match status" value="1"/>
</dbReference>
<evidence type="ECO:0000259" key="3">
    <source>
        <dbReference type="PROSITE" id="PS50983"/>
    </source>
</evidence>
<feature type="domain" description="Fe/B12 periplasmic-binding" evidence="3">
    <location>
        <begin position="90"/>
        <end position="362"/>
    </location>
</feature>